<evidence type="ECO:0000313" key="4">
    <source>
        <dbReference type="Proteomes" id="UP000265431"/>
    </source>
</evidence>
<evidence type="ECO:0000256" key="1">
    <source>
        <dbReference type="SAM" id="MobiDB-lite"/>
    </source>
</evidence>
<gene>
    <name evidence="3" type="ORF">D1224_14300</name>
</gene>
<dbReference type="AlphaFoldDB" id="A0A399QRI7"/>
<reference evidence="3 4" key="1">
    <citation type="submission" date="2018-08" db="EMBL/GenBank/DDBJ databases">
        <title>Henriciella mobilis sp. nov., isolated from seawater.</title>
        <authorList>
            <person name="Cheng H."/>
            <person name="Wu Y.-H."/>
            <person name="Xu X.-W."/>
            <person name="Guo L.-L."/>
        </authorList>
    </citation>
    <scope>NUCLEOTIDE SEQUENCE [LARGE SCALE GENOMIC DNA]</scope>
    <source>
        <strain evidence="3 4">CCUG66934</strain>
    </source>
</reference>
<organism evidence="3 4">
    <name type="scientific">Henriciella barbarensis</name>
    <dbReference type="NCBI Taxonomy" id="86342"/>
    <lineage>
        <taxon>Bacteria</taxon>
        <taxon>Pseudomonadati</taxon>
        <taxon>Pseudomonadota</taxon>
        <taxon>Alphaproteobacteria</taxon>
        <taxon>Hyphomonadales</taxon>
        <taxon>Hyphomonadaceae</taxon>
        <taxon>Henriciella</taxon>
    </lineage>
</organism>
<proteinExistence type="predicted"/>
<evidence type="ECO:0000256" key="2">
    <source>
        <dbReference type="SAM" id="SignalP"/>
    </source>
</evidence>
<feature type="signal peptide" evidence="2">
    <location>
        <begin position="1"/>
        <end position="33"/>
    </location>
</feature>
<accession>A0A399QRI7</accession>
<sequence length="166" mass="17742">MSRLVGMSALGGLIIAALIVGVMLLTASPAANAQTVTVHKTPWCGCCAAWVDHLHDEGFDVIVKEEEDLTPIRSQLGVRAELMSCHTAEVAGYVVEGHVPAREIRRLLEEKPDVDGLSIPGMPQGSPGMETPNAPDPFDVIIFSGEDARTEASYRGTRLVSEPARP</sequence>
<evidence type="ECO:0000313" key="3">
    <source>
        <dbReference type="EMBL" id="RIJ20785.1"/>
    </source>
</evidence>
<comment type="caution">
    <text evidence="3">The sequence shown here is derived from an EMBL/GenBank/DDBJ whole genome shotgun (WGS) entry which is preliminary data.</text>
</comment>
<dbReference type="SUPFAM" id="SSF52833">
    <property type="entry name" value="Thioredoxin-like"/>
    <property type="match status" value="1"/>
</dbReference>
<dbReference type="InterPro" id="IPR036249">
    <property type="entry name" value="Thioredoxin-like_sf"/>
</dbReference>
<name>A0A399QRI7_9PROT</name>
<dbReference type="Pfam" id="PF04214">
    <property type="entry name" value="DUF411"/>
    <property type="match status" value="1"/>
</dbReference>
<dbReference type="EMBL" id="QWGB01000011">
    <property type="protein sequence ID" value="RIJ20785.1"/>
    <property type="molecule type" value="Genomic_DNA"/>
</dbReference>
<feature type="region of interest" description="Disordered" evidence="1">
    <location>
        <begin position="115"/>
        <end position="138"/>
    </location>
</feature>
<protein>
    <submittedName>
        <fullName evidence="3">DUF411 domain-containing protein</fullName>
    </submittedName>
</protein>
<feature type="chain" id="PRO_5017450307" evidence="2">
    <location>
        <begin position="34"/>
        <end position="166"/>
    </location>
</feature>
<dbReference type="InterPro" id="IPR007332">
    <property type="entry name" value="DUF411"/>
</dbReference>
<keyword evidence="4" id="KW-1185">Reference proteome</keyword>
<dbReference type="Proteomes" id="UP000265431">
    <property type="component" value="Unassembled WGS sequence"/>
</dbReference>
<dbReference type="RefSeq" id="WP_119380630.1">
    <property type="nucleotide sequence ID" value="NZ_QWGB01000011.1"/>
</dbReference>
<dbReference type="OrthoDB" id="14727at2"/>
<keyword evidence="2" id="KW-0732">Signal</keyword>